<accession>A0AB94IN61</accession>
<dbReference type="Pfam" id="PF13783">
    <property type="entry name" value="DUF4177"/>
    <property type="match status" value="1"/>
</dbReference>
<dbReference type="RefSeq" id="WP_024028782.1">
    <property type="nucleotide sequence ID" value="NZ_ALAN01000071.1"/>
</dbReference>
<evidence type="ECO:0000313" key="1">
    <source>
        <dbReference type="EMBL" id="ETI68388.1"/>
    </source>
</evidence>
<evidence type="ECO:0000313" key="2">
    <source>
        <dbReference type="Proteomes" id="UP000018877"/>
    </source>
</evidence>
<evidence type="ECO:0008006" key="3">
    <source>
        <dbReference type="Google" id="ProtNLM"/>
    </source>
</evidence>
<name>A0AB94IN61_9BACI</name>
<reference evidence="1 2" key="1">
    <citation type="journal article" date="2014" name="Environ. Microbiol.">
        <title>The nitrate-ammonifying and nosZ-carrying bacterium Bacillus vireti is a potent source and sink for nitric and nitrous oxide under high nitrate conditions.</title>
        <authorList>
            <person name="Mania D."/>
            <person name="Heylen K."/>
            <person name="van Spanning R.J."/>
            <person name="Frostegard A."/>
        </authorList>
    </citation>
    <scope>NUCLEOTIDE SEQUENCE [LARGE SCALE GENOMIC DNA]</scope>
    <source>
        <strain evidence="1 2">LMG 21834</strain>
    </source>
</reference>
<keyword evidence="2" id="KW-1185">Reference proteome</keyword>
<protein>
    <recommendedName>
        <fullName evidence="3">DUF4177 domain-containing protein</fullName>
    </recommendedName>
</protein>
<dbReference type="Proteomes" id="UP000018877">
    <property type="component" value="Unassembled WGS sequence"/>
</dbReference>
<dbReference type="EMBL" id="ALAN01000071">
    <property type="protein sequence ID" value="ETI68388.1"/>
    <property type="molecule type" value="Genomic_DNA"/>
</dbReference>
<proteinExistence type="predicted"/>
<organism evidence="1 2">
    <name type="scientific">Neobacillus vireti LMG 21834</name>
    <dbReference type="NCBI Taxonomy" id="1131730"/>
    <lineage>
        <taxon>Bacteria</taxon>
        <taxon>Bacillati</taxon>
        <taxon>Bacillota</taxon>
        <taxon>Bacilli</taxon>
        <taxon>Bacillales</taxon>
        <taxon>Bacillaceae</taxon>
        <taxon>Neobacillus</taxon>
    </lineage>
</organism>
<dbReference type="InterPro" id="IPR025234">
    <property type="entry name" value="YjzH-like"/>
</dbReference>
<sequence length="64" mass="7386">MSTYEYETVKIESKGFLKTTIKKDDLLNEYGKNGWKIVSAFTEQISGTTTAVYYTFMKENKTTI</sequence>
<comment type="caution">
    <text evidence="1">The sequence shown here is derived from an EMBL/GenBank/DDBJ whole genome shotgun (WGS) entry which is preliminary data.</text>
</comment>
<gene>
    <name evidence="1" type="ORF">BAVI_12994</name>
</gene>
<dbReference type="AlphaFoldDB" id="A0AB94IN61"/>